<proteinExistence type="predicted"/>
<name>A0A1F4R3P2_UNCSA</name>
<comment type="caution">
    <text evidence="3">The sequence shown here is derived from an EMBL/GenBank/DDBJ whole genome shotgun (WGS) entry which is preliminary data.</text>
</comment>
<dbReference type="InterPro" id="IPR019554">
    <property type="entry name" value="Soluble_ligand-bd"/>
</dbReference>
<evidence type="ECO:0000313" key="3">
    <source>
        <dbReference type="EMBL" id="OGC02865.1"/>
    </source>
</evidence>
<keyword evidence="1" id="KW-0472">Membrane</keyword>
<dbReference type="Gene3D" id="1.10.150.280">
    <property type="entry name" value="AF1531-like domain"/>
    <property type="match status" value="1"/>
</dbReference>
<dbReference type="Pfam" id="PF12836">
    <property type="entry name" value="HHH_3"/>
    <property type="match status" value="1"/>
</dbReference>
<dbReference type="GO" id="GO:0003677">
    <property type="term" value="F:DNA binding"/>
    <property type="evidence" value="ECO:0007669"/>
    <property type="project" value="InterPro"/>
</dbReference>
<dbReference type="InterPro" id="IPR051675">
    <property type="entry name" value="Endo/Exo/Phosphatase_dom_1"/>
</dbReference>
<dbReference type="Pfam" id="PF10531">
    <property type="entry name" value="SLBB"/>
    <property type="match status" value="1"/>
</dbReference>
<accession>A0A1F4R3P2</accession>
<gene>
    <name evidence="3" type="ORF">A3H38_04395</name>
</gene>
<dbReference type="Gene3D" id="3.10.560.10">
    <property type="entry name" value="Outer membrane lipoprotein wza domain like"/>
    <property type="match status" value="1"/>
</dbReference>
<sequence length="197" mass="20952">MPELSKEQQLIILGLVSLIITGLSVMAFRHFFPAESSEIIIEESKLSSPIMDVAEIIVHVSGAVNGEGVYKLKTGDRVIDAIEMAGGATWLADLSSINLAEKVKDGQKVNIPVKVQSVERVSGNSGLRSLGTAPGKININSASASELCKINGIGPGTAAKIIEYRSSNGSFSKIEDIMKVKTIGQGKFGKIREKITI</sequence>
<dbReference type="NCBIfam" id="TIGR00426">
    <property type="entry name" value="competence protein ComEA helix-hairpin-helix repeat region"/>
    <property type="match status" value="1"/>
</dbReference>
<protein>
    <recommendedName>
        <fullName evidence="2">Helix-hairpin-helix DNA-binding motif class 1 domain-containing protein</fullName>
    </recommendedName>
</protein>
<dbReference type="GO" id="GO:0006281">
    <property type="term" value="P:DNA repair"/>
    <property type="evidence" value="ECO:0007669"/>
    <property type="project" value="InterPro"/>
</dbReference>
<feature type="domain" description="Helix-hairpin-helix DNA-binding motif class 1" evidence="2">
    <location>
        <begin position="175"/>
        <end position="194"/>
    </location>
</feature>
<dbReference type="AlphaFoldDB" id="A0A1F4R3P2"/>
<feature type="domain" description="Helix-hairpin-helix DNA-binding motif class 1" evidence="2">
    <location>
        <begin position="145"/>
        <end position="164"/>
    </location>
</feature>
<dbReference type="GO" id="GO:0015627">
    <property type="term" value="C:type II protein secretion system complex"/>
    <property type="evidence" value="ECO:0007669"/>
    <property type="project" value="TreeGrafter"/>
</dbReference>
<dbReference type="EMBL" id="METP01000069">
    <property type="protein sequence ID" value="OGC02865.1"/>
    <property type="molecule type" value="Genomic_DNA"/>
</dbReference>
<evidence type="ECO:0000259" key="2">
    <source>
        <dbReference type="SMART" id="SM00278"/>
    </source>
</evidence>
<evidence type="ECO:0000313" key="4">
    <source>
        <dbReference type="Proteomes" id="UP000176938"/>
    </source>
</evidence>
<dbReference type="InterPro" id="IPR003583">
    <property type="entry name" value="Hlx-hairpin-Hlx_DNA-bd_motif"/>
</dbReference>
<evidence type="ECO:0000256" key="1">
    <source>
        <dbReference type="SAM" id="Phobius"/>
    </source>
</evidence>
<dbReference type="InterPro" id="IPR004509">
    <property type="entry name" value="Competence_ComEA_HhH"/>
</dbReference>
<feature type="transmembrane region" description="Helical" evidence="1">
    <location>
        <begin position="12"/>
        <end position="32"/>
    </location>
</feature>
<dbReference type="PANTHER" id="PTHR21180">
    <property type="entry name" value="ENDONUCLEASE/EXONUCLEASE/PHOSPHATASE FAMILY DOMAIN-CONTAINING PROTEIN 1"/>
    <property type="match status" value="1"/>
</dbReference>
<dbReference type="InterPro" id="IPR010994">
    <property type="entry name" value="RuvA_2-like"/>
</dbReference>
<dbReference type="SUPFAM" id="SSF47781">
    <property type="entry name" value="RuvA domain 2-like"/>
    <property type="match status" value="1"/>
</dbReference>
<keyword evidence="1" id="KW-0812">Transmembrane</keyword>
<dbReference type="SMART" id="SM00278">
    <property type="entry name" value="HhH1"/>
    <property type="match status" value="2"/>
</dbReference>
<organism evidence="3 4">
    <name type="scientific">candidate division WOR-1 bacterium RIFCSPLOWO2_02_FULL_46_20</name>
    <dbReference type="NCBI Taxonomy" id="1802567"/>
    <lineage>
        <taxon>Bacteria</taxon>
        <taxon>Bacillati</taxon>
        <taxon>Saganbacteria</taxon>
    </lineage>
</organism>
<dbReference type="PANTHER" id="PTHR21180:SF32">
    <property type="entry name" value="ENDONUCLEASE_EXONUCLEASE_PHOSPHATASE FAMILY DOMAIN-CONTAINING PROTEIN 1"/>
    <property type="match status" value="1"/>
</dbReference>
<dbReference type="GO" id="GO:0015628">
    <property type="term" value="P:protein secretion by the type II secretion system"/>
    <property type="evidence" value="ECO:0007669"/>
    <property type="project" value="TreeGrafter"/>
</dbReference>
<dbReference type="Proteomes" id="UP000176938">
    <property type="component" value="Unassembled WGS sequence"/>
</dbReference>
<keyword evidence="1" id="KW-1133">Transmembrane helix</keyword>
<reference evidence="3 4" key="1">
    <citation type="journal article" date="2016" name="Nat. Commun.">
        <title>Thousands of microbial genomes shed light on interconnected biogeochemical processes in an aquifer system.</title>
        <authorList>
            <person name="Anantharaman K."/>
            <person name="Brown C.T."/>
            <person name="Hug L.A."/>
            <person name="Sharon I."/>
            <person name="Castelle C.J."/>
            <person name="Probst A.J."/>
            <person name="Thomas B.C."/>
            <person name="Singh A."/>
            <person name="Wilkins M.J."/>
            <person name="Karaoz U."/>
            <person name="Brodie E.L."/>
            <person name="Williams K.H."/>
            <person name="Hubbard S.S."/>
            <person name="Banfield J.F."/>
        </authorList>
    </citation>
    <scope>NUCLEOTIDE SEQUENCE [LARGE SCALE GENOMIC DNA]</scope>
</reference>